<evidence type="ECO:0000256" key="1">
    <source>
        <dbReference type="ARBA" id="ARBA00018672"/>
    </source>
</evidence>
<gene>
    <name evidence="12" type="ORF">CfP315_0474</name>
</gene>
<keyword evidence="6" id="KW-0804">Transcription</keyword>
<feature type="DNA-binding region" description="OmpR/PhoB-type" evidence="9">
    <location>
        <begin position="140"/>
        <end position="239"/>
    </location>
</feature>
<dbReference type="Pfam" id="PF00486">
    <property type="entry name" value="Trans_reg_C"/>
    <property type="match status" value="1"/>
</dbReference>
<feature type="domain" description="Response regulatory" evidence="10">
    <location>
        <begin position="9"/>
        <end position="125"/>
    </location>
</feature>
<dbReference type="InterPro" id="IPR039420">
    <property type="entry name" value="WalR-like"/>
</dbReference>
<dbReference type="InterPro" id="IPR011006">
    <property type="entry name" value="CheY-like_superfamily"/>
</dbReference>
<evidence type="ECO:0000256" key="2">
    <source>
        <dbReference type="ARBA" id="ARBA00022553"/>
    </source>
</evidence>
<evidence type="ECO:0000256" key="9">
    <source>
        <dbReference type="PROSITE-ProRule" id="PRU01091"/>
    </source>
</evidence>
<dbReference type="GO" id="GO:0032993">
    <property type="term" value="C:protein-DNA complex"/>
    <property type="evidence" value="ECO:0007669"/>
    <property type="project" value="TreeGrafter"/>
</dbReference>
<dbReference type="GO" id="GO:0005829">
    <property type="term" value="C:cytosol"/>
    <property type="evidence" value="ECO:0007669"/>
    <property type="project" value="TreeGrafter"/>
</dbReference>
<feature type="domain" description="OmpR/PhoB-type" evidence="11">
    <location>
        <begin position="140"/>
        <end position="239"/>
    </location>
</feature>
<dbReference type="SMART" id="SM00862">
    <property type="entry name" value="Trans_reg_C"/>
    <property type="match status" value="1"/>
</dbReference>
<accession>A0AA48HV24</accession>
<dbReference type="PROSITE" id="PS50110">
    <property type="entry name" value="RESPONSE_REGULATORY"/>
    <property type="match status" value="1"/>
</dbReference>
<organism evidence="12">
    <name type="scientific">Candidatus Improbicoccus pseudotrichonymphae</name>
    <dbReference type="NCBI Taxonomy" id="3033792"/>
    <lineage>
        <taxon>Bacteria</taxon>
        <taxon>Bacillati</taxon>
        <taxon>Bacillota</taxon>
        <taxon>Clostridia</taxon>
        <taxon>Candidatus Improbicoccus</taxon>
    </lineage>
</organism>
<dbReference type="CDD" id="cd00383">
    <property type="entry name" value="trans_reg_C"/>
    <property type="match status" value="1"/>
</dbReference>
<sequence>MPDLSVSGLVYVIDDDVEIRKSICSALTENNFEVHEFANGMDLLDGVHKRIPDLIVLDWVMTPLDGLTICGRLRLEKSTNKIPIIMVTSKNDEIDCVLAFEMGIDDYMRKPFSVKELVARIKATLRRRNLNYSIQNNNKEDVLSIGDLRINLANRTITKNSKFIDLTMKEFDLLINLINENSKILTREQLMNRVWDVDFCGDARTVDVHVRYLRQKIEDQAENPKYVKTVRGIGYRFASGEELQQLQ</sequence>
<dbReference type="PANTHER" id="PTHR48111:SF21">
    <property type="entry name" value="DNA-BINDING DUAL MASTER TRANSCRIPTIONAL REGULATOR RPAA"/>
    <property type="match status" value="1"/>
</dbReference>
<dbReference type="SUPFAM" id="SSF52172">
    <property type="entry name" value="CheY-like"/>
    <property type="match status" value="1"/>
</dbReference>
<keyword evidence="5 9" id="KW-0238">DNA-binding</keyword>
<dbReference type="AlphaFoldDB" id="A0AA48HV24"/>
<dbReference type="PROSITE" id="PS51755">
    <property type="entry name" value="OMPR_PHOB"/>
    <property type="match status" value="1"/>
</dbReference>
<name>A0AA48HV24_9FIRM</name>
<keyword evidence="3" id="KW-0902">Two-component regulatory system</keyword>
<evidence type="ECO:0000256" key="3">
    <source>
        <dbReference type="ARBA" id="ARBA00023012"/>
    </source>
</evidence>
<dbReference type="GO" id="GO:0000156">
    <property type="term" value="F:phosphorelay response regulator activity"/>
    <property type="evidence" value="ECO:0007669"/>
    <property type="project" value="TreeGrafter"/>
</dbReference>
<dbReference type="SMART" id="SM00448">
    <property type="entry name" value="REC"/>
    <property type="match status" value="1"/>
</dbReference>
<dbReference type="PANTHER" id="PTHR48111">
    <property type="entry name" value="REGULATOR OF RPOS"/>
    <property type="match status" value="1"/>
</dbReference>
<dbReference type="InterPro" id="IPR001867">
    <property type="entry name" value="OmpR/PhoB-type_DNA-bd"/>
</dbReference>
<evidence type="ECO:0000256" key="5">
    <source>
        <dbReference type="ARBA" id="ARBA00023125"/>
    </source>
</evidence>
<evidence type="ECO:0000256" key="7">
    <source>
        <dbReference type="ARBA" id="ARBA00024867"/>
    </source>
</evidence>
<dbReference type="GO" id="GO:0000976">
    <property type="term" value="F:transcription cis-regulatory region binding"/>
    <property type="evidence" value="ECO:0007669"/>
    <property type="project" value="TreeGrafter"/>
</dbReference>
<dbReference type="Gene3D" id="1.10.10.10">
    <property type="entry name" value="Winged helix-like DNA-binding domain superfamily/Winged helix DNA-binding domain"/>
    <property type="match status" value="1"/>
</dbReference>
<dbReference type="FunFam" id="1.10.10.10:FF:000018">
    <property type="entry name" value="DNA-binding response regulator ResD"/>
    <property type="match status" value="1"/>
</dbReference>
<evidence type="ECO:0000256" key="8">
    <source>
        <dbReference type="PROSITE-ProRule" id="PRU00169"/>
    </source>
</evidence>
<dbReference type="Gene3D" id="6.10.250.690">
    <property type="match status" value="1"/>
</dbReference>
<dbReference type="Gene3D" id="3.40.50.2300">
    <property type="match status" value="1"/>
</dbReference>
<dbReference type="KEGG" id="ips:CfP315_0474"/>
<feature type="modified residue" description="4-aspartylphosphate" evidence="8">
    <location>
        <position position="58"/>
    </location>
</feature>
<evidence type="ECO:0000256" key="6">
    <source>
        <dbReference type="ARBA" id="ARBA00023163"/>
    </source>
</evidence>
<dbReference type="EMBL" id="AP027924">
    <property type="protein sequence ID" value="BED91921.1"/>
    <property type="molecule type" value="Genomic_DNA"/>
</dbReference>
<dbReference type="InterPro" id="IPR001789">
    <property type="entry name" value="Sig_transdc_resp-reg_receiver"/>
</dbReference>
<keyword evidence="2 8" id="KW-0597">Phosphoprotein</keyword>
<protein>
    <recommendedName>
        <fullName evidence="1">Stage 0 sporulation protein A homolog</fullName>
    </recommendedName>
</protein>
<proteinExistence type="predicted"/>
<dbReference type="InterPro" id="IPR016032">
    <property type="entry name" value="Sig_transdc_resp-reg_C-effctor"/>
</dbReference>
<dbReference type="SUPFAM" id="SSF46894">
    <property type="entry name" value="C-terminal effector domain of the bipartite response regulators"/>
    <property type="match status" value="1"/>
</dbReference>
<evidence type="ECO:0000256" key="4">
    <source>
        <dbReference type="ARBA" id="ARBA00023015"/>
    </source>
</evidence>
<evidence type="ECO:0000259" key="11">
    <source>
        <dbReference type="PROSITE" id="PS51755"/>
    </source>
</evidence>
<comment type="function">
    <text evidence="7">May play the central regulatory role in sporulation. It may be an element of the effector pathway responsible for the activation of sporulation genes in response to nutritional stress. Spo0A may act in concert with spo0H (a sigma factor) to control the expression of some genes that are critical to the sporulation process.</text>
</comment>
<dbReference type="Pfam" id="PF00072">
    <property type="entry name" value="Response_reg"/>
    <property type="match status" value="1"/>
</dbReference>
<reference evidence="12" key="1">
    <citation type="journal article" date="2023" name="ISME J.">
        <title>Emergence of putative energy parasites within Clostridia revealed by genome analysis of a novel endosymbiotic clade.</title>
        <authorList>
            <person name="Takahashi K."/>
            <person name="Kuwahara H."/>
            <person name="Horikawa Y."/>
            <person name="Izawa K."/>
            <person name="Kato D."/>
            <person name="Inagaki T."/>
            <person name="Yuki M."/>
            <person name="Ohkuma M."/>
            <person name="Hongoh Y."/>
        </authorList>
    </citation>
    <scope>NUCLEOTIDE SEQUENCE</scope>
    <source>
        <strain evidence="12">CfP3-15</strain>
    </source>
</reference>
<keyword evidence="4" id="KW-0805">Transcription regulation</keyword>
<evidence type="ECO:0000259" key="10">
    <source>
        <dbReference type="PROSITE" id="PS50110"/>
    </source>
</evidence>
<dbReference type="Proteomes" id="UP001337580">
    <property type="component" value="Chromosome"/>
</dbReference>
<dbReference type="InterPro" id="IPR036388">
    <property type="entry name" value="WH-like_DNA-bd_sf"/>
</dbReference>
<evidence type="ECO:0000313" key="12">
    <source>
        <dbReference type="EMBL" id="BED91921.1"/>
    </source>
</evidence>
<dbReference type="GO" id="GO:0006355">
    <property type="term" value="P:regulation of DNA-templated transcription"/>
    <property type="evidence" value="ECO:0007669"/>
    <property type="project" value="InterPro"/>
</dbReference>